<proteinExistence type="predicted"/>
<name>A0ACB9SAL9_9MYRT</name>
<comment type="caution">
    <text evidence="1">The sequence shown here is derived from an EMBL/GenBank/DDBJ whole genome shotgun (WGS) entry which is preliminary data.</text>
</comment>
<evidence type="ECO:0000313" key="2">
    <source>
        <dbReference type="Proteomes" id="UP001057402"/>
    </source>
</evidence>
<organism evidence="1 2">
    <name type="scientific">Melastoma candidum</name>
    <dbReference type="NCBI Taxonomy" id="119954"/>
    <lineage>
        <taxon>Eukaryota</taxon>
        <taxon>Viridiplantae</taxon>
        <taxon>Streptophyta</taxon>
        <taxon>Embryophyta</taxon>
        <taxon>Tracheophyta</taxon>
        <taxon>Spermatophyta</taxon>
        <taxon>Magnoliopsida</taxon>
        <taxon>eudicotyledons</taxon>
        <taxon>Gunneridae</taxon>
        <taxon>Pentapetalae</taxon>
        <taxon>rosids</taxon>
        <taxon>malvids</taxon>
        <taxon>Myrtales</taxon>
        <taxon>Melastomataceae</taxon>
        <taxon>Melastomatoideae</taxon>
        <taxon>Melastomateae</taxon>
        <taxon>Melastoma</taxon>
    </lineage>
</organism>
<dbReference type="Proteomes" id="UP001057402">
    <property type="component" value="Chromosome 1"/>
</dbReference>
<evidence type="ECO:0000313" key="1">
    <source>
        <dbReference type="EMBL" id="KAI4387797.1"/>
    </source>
</evidence>
<protein>
    <submittedName>
        <fullName evidence="1">Uncharacterized protein</fullName>
    </submittedName>
</protein>
<sequence>MGVRSDVDDDDDDDGKGGGDYEVVGKVREEGRDEERERDEGFEEDDYVDSDDEARETSSGARGVDSGAKREDESRLVNLKEVSSSDSTTAAGVSSKADEEQSTSDLGQKVLKKPDKILPCPRCNSMETKFCYYNNYNVNQPRHFCKNCQRYWTAGGTMRNVPVGAGRRKSKSASPASNGRHVTIPEGVQIPNGFNHSPLLKTNGTILTFGPTDTRLCESMASVLRIGENSLINCTQNGFHKPEEVIIPVTCRNGENGGDIGTQAGGLRPDRKRENDAGLQNSVEIPPQMPCFPGSPWPYPVLPPVLVQHVTPMPFYPLPAYWSFPWIPQPLPPPATAVAATSPTSPSLGKHSRDENMVKPDNSCVVESPTEDNSEKCLWVPKTLRIDDPREAAKSSIWATLGIEDDIKTGHSRPSSRTGKRGAWWPKLRRSYKPTQPHCPGHSTSMRRHKLLSP</sequence>
<keyword evidence="2" id="KW-1185">Reference proteome</keyword>
<dbReference type="EMBL" id="CM042880">
    <property type="protein sequence ID" value="KAI4387797.1"/>
    <property type="molecule type" value="Genomic_DNA"/>
</dbReference>
<reference evidence="2" key="1">
    <citation type="journal article" date="2023" name="Front. Plant Sci.">
        <title>Chromosomal-level genome assembly of Melastoma candidum provides insights into trichome evolution.</title>
        <authorList>
            <person name="Zhong Y."/>
            <person name="Wu W."/>
            <person name="Sun C."/>
            <person name="Zou P."/>
            <person name="Liu Y."/>
            <person name="Dai S."/>
            <person name="Zhou R."/>
        </authorList>
    </citation>
    <scope>NUCLEOTIDE SEQUENCE [LARGE SCALE GENOMIC DNA]</scope>
</reference>
<accession>A0ACB9SAL9</accession>
<gene>
    <name evidence="1" type="ORF">MLD38_000200</name>
</gene>